<dbReference type="EMBL" id="CP108021">
    <property type="protein sequence ID" value="WUM20326.1"/>
    <property type="molecule type" value="Genomic_DNA"/>
</dbReference>
<name>A0AAU4K2W1_9NOCA</name>
<keyword evidence="1 3" id="KW-0378">Hydrolase</keyword>
<dbReference type="SUPFAM" id="SSF53474">
    <property type="entry name" value="alpha/beta-Hydrolases"/>
    <property type="match status" value="1"/>
</dbReference>
<organism evidence="3 4">
    <name type="scientific">Williamsia herbipolensis</name>
    <dbReference type="NCBI Taxonomy" id="1603258"/>
    <lineage>
        <taxon>Bacteria</taxon>
        <taxon>Bacillati</taxon>
        <taxon>Actinomycetota</taxon>
        <taxon>Actinomycetes</taxon>
        <taxon>Mycobacteriales</taxon>
        <taxon>Nocardiaceae</taxon>
        <taxon>Williamsia</taxon>
    </lineage>
</organism>
<evidence type="ECO:0000256" key="1">
    <source>
        <dbReference type="ARBA" id="ARBA00022801"/>
    </source>
</evidence>
<dbReference type="RefSeq" id="WP_328857673.1">
    <property type="nucleotide sequence ID" value="NZ_CP108021.1"/>
</dbReference>
<accession>A0AAU4K2W1</accession>
<dbReference type="InterPro" id="IPR000073">
    <property type="entry name" value="AB_hydrolase_1"/>
</dbReference>
<dbReference type="AlphaFoldDB" id="A0AAU4K2W1"/>
<dbReference type="GO" id="GO:0016787">
    <property type="term" value="F:hydrolase activity"/>
    <property type="evidence" value="ECO:0007669"/>
    <property type="project" value="UniProtKB-KW"/>
</dbReference>
<gene>
    <name evidence="3" type="ORF">OG579_00195</name>
</gene>
<keyword evidence="4" id="KW-1185">Reference proteome</keyword>
<dbReference type="Pfam" id="PF00561">
    <property type="entry name" value="Abhydrolase_1"/>
    <property type="match status" value="1"/>
</dbReference>
<dbReference type="PRINTS" id="PR00412">
    <property type="entry name" value="EPOXHYDRLASE"/>
</dbReference>
<dbReference type="InterPro" id="IPR000639">
    <property type="entry name" value="Epox_hydrolase-like"/>
</dbReference>
<protein>
    <submittedName>
        <fullName evidence="3">Alpha/beta hydrolase</fullName>
    </submittedName>
</protein>
<evidence type="ECO:0000259" key="2">
    <source>
        <dbReference type="Pfam" id="PF00561"/>
    </source>
</evidence>
<sequence>MSAEPSTLSVELPELTVSALTWGPTDGPLALLLHGYPDSAWSWRHLGPALAERGFRVVAPFSRGYAPSGIPADDDFHIGALMHDVIGIHRVLGGDGQAVVVGHDWGALTANALGAYRRSPFRAVVSMSVPPVPAMVRTDSPPAVVARRLLRQARMSWYMLFNQIPGVAERSLDRLIPRLWHDWSPGHDAAEDLVHVFDALPTAAHRRAVLRYYRALTRPTRPLARYREMHDAWRHAPTVPTLYLHGVDDGCMQVGYAGSVRDVLPDDSRVELIDGAGHFLQVEQPEAVNRLVVEFLTR</sequence>
<reference evidence="3 4" key="1">
    <citation type="submission" date="2022-10" db="EMBL/GenBank/DDBJ databases">
        <title>The complete genomes of actinobacterial strains from the NBC collection.</title>
        <authorList>
            <person name="Joergensen T.S."/>
            <person name="Alvarez Arevalo M."/>
            <person name="Sterndorff E.B."/>
            <person name="Faurdal D."/>
            <person name="Vuksanovic O."/>
            <person name="Mourched A.-S."/>
            <person name="Charusanti P."/>
            <person name="Shaw S."/>
            <person name="Blin K."/>
            <person name="Weber T."/>
        </authorList>
    </citation>
    <scope>NUCLEOTIDE SEQUENCE [LARGE SCALE GENOMIC DNA]</scope>
    <source>
        <strain evidence="3 4">NBC_00319</strain>
    </source>
</reference>
<dbReference type="KEGG" id="whr:OG579_00195"/>
<proteinExistence type="predicted"/>
<evidence type="ECO:0000313" key="4">
    <source>
        <dbReference type="Proteomes" id="UP001432128"/>
    </source>
</evidence>
<dbReference type="InterPro" id="IPR029058">
    <property type="entry name" value="AB_hydrolase_fold"/>
</dbReference>
<dbReference type="Proteomes" id="UP001432128">
    <property type="component" value="Chromosome"/>
</dbReference>
<evidence type="ECO:0000313" key="3">
    <source>
        <dbReference type="EMBL" id="WUM20326.1"/>
    </source>
</evidence>
<dbReference type="Gene3D" id="3.40.50.1820">
    <property type="entry name" value="alpha/beta hydrolase"/>
    <property type="match status" value="1"/>
</dbReference>
<dbReference type="PANTHER" id="PTHR43329">
    <property type="entry name" value="EPOXIDE HYDROLASE"/>
    <property type="match status" value="1"/>
</dbReference>
<feature type="domain" description="AB hydrolase-1" evidence="2">
    <location>
        <begin position="31"/>
        <end position="284"/>
    </location>
</feature>